<organism evidence="2 3">
    <name type="scientific">Psychroflexus torquis (strain ATCC 700755 / CIP 106069 / ACAM 623)</name>
    <dbReference type="NCBI Taxonomy" id="313595"/>
    <lineage>
        <taxon>Bacteria</taxon>
        <taxon>Pseudomonadati</taxon>
        <taxon>Bacteroidota</taxon>
        <taxon>Flavobacteriia</taxon>
        <taxon>Flavobacteriales</taxon>
        <taxon>Flavobacteriaceae</taxon>
        <taxon>Psychroflexus</taxon>
    </lineage>
</organism>
<dbReference type="RefSeq" id="WP_015024700.1">
    <property type="nucleotide sequence ID" value="NC_018721.1"/>
</dbReference>
<gene>
    <name evidence="2" type="ordered locus">P700755_002346</name>
</gene>
<sequence>MNLRFLFLVVISTVLLACQSQKGLNAEDEKGETLSTFCPEDGNCTFEVLTNSSLNLLTDGIGQLYPQVKKGNKTVLKFEYKRTVDPRIADGGYTEIVYAEIDPKTENLSLSDEQLTSANVVFGRLCFCKGQAGYFRIDQGALVISTAKDLSKTYAFTFTTDKVPQRLTHFSVTR</sequence>
<protein>
    <recommendedName>
        <fullName evidence="4">Lipoprotein</fullName>
    </recommendedName>
</protein>
<dbReference type="PROSITE" id="PS51257">
    <property type="entry name" value="PROKAR_LIPOPROTEIN"/>
    <property type="match status" value="1"/>
</dbReference>
<feature type="signal peptide" evidence="1">
    <location>
        <begin position="1"/>
        <end position="17"/>
    </location>
</feature>
<dbReference type="OrthoDB" id="1447646at2"/>
<evidence type="ECO:0008006" key="4">
    <source>
        <dbReference type="Google" id="ProtNLM"/>
    </source>
</evidence>
<keyword evidence="3" id="KW-1185">Reference proteome</keyword>
<evidence type="ECO:0000313" key="2">
    <source>
        <dbReference type="EMBL" id="AFU69125.1"/>
    </source>
</evidence>
<reference evidence="2" key="2">
    <citation type="submission" date="2012-09" db="EMBL/GenBank/DDBJ databases">
        <title>The complete sequence of Psychroflexus torquis an extreme psychrophile from sea-ice that is stimulated by light.</title>
        <authorList>
            <person name="Feng S."/>
            <person name="Powell S.M."/>
            <person name="Bowman J.P."/>
        </authorList>
    </citation>
    <scope>NUCLEOTIDE SEQUENCE [LARGE SCALE GENOMIC DNA]</scope>
    <source>
        <strain evidence="2">ATCC 700755</strain>
    </source>
</reference>
<accession>K4IUI2</accession>
<evidence type="ECO:0000256" key="1">
    <source>
        <dbReference type="SAM" id="SignalP"/>
    </source>
</evidence>
<keyword evidence="1" id="KW-0732">Signal</keyword>
<dbReference type="EMBL" id="CP003879">
    <property type="protein sequence ID" value="AFU69125.1"/>
    <property type="molecule type" value="Genomic_DNA"/>
</dbReference>
<dbReference type="STRING" id="313595.P700755_002346"/>
<proteinExistence type="predicted"/>
<name>K4IUI2_PSYTT</name>
<evidence type="ECO:0000313" key="3">
    <source>
        <dbReference type="Proteomes" id="UP000008514"/>
    </source>
</evidence>
<reference evidence="2" key="1">
    <citation type="submission" date="2006-03" db="EMBL/GenBank/DDBJ databases">
        <authorList>
            <person name="Bowman J."/>
            <person name="Ferriera S."/>
            <person name="Johnson J."/>
            <person name="Kravitz S."/>
            <person name="Halpern A."/>
            <person name="Remington K."/>
            <person name="Beeson K."/>
            <person name="Tran B."/>
            <person name="Rogers Y.-H."/>
            <person name="Friedman R."/>
            <person name="Venter J.C."/>
        </authorList>
    </citation>
    <scope>NUCLEOTIDE SEQUENCE [LARGE SCALE GENOMIC DNA]</scope>
    <source>
        <strain evidence="2">ATCC 700755</strain>
    </source>
</reference>
<dbReference type="KEGG" id="ptq:P700755_002346"/>
<dbReference type="eggNOG" id="ENOG50331EM">
    <property type="taxonomic scope" value="Bacteria"/>
</dbReference>
<feature type="chain" id="PRO_5003879121" description="Lipoprotein" evidence="1">
    <location>
        <begin position="18"/>
        <end position="174"/>
    </location>
</feature>
<dbReference type="HOGENOM" id="CLU_1507554_0_0_10"/>
<dbReference type="AlphaFoldDB" id="K4IUI2"/>
<dbReference type="Proteomes" id="UP000008514">
    <property type="component" value="Chromosome"/>
</dbReference>